<gene>
    <name evidence="1" type="ORF">QVD17_11179</name>
</gene>
<accession>A0AAD8L4T1</accession>
<dbReference type="Proteomes" id="UP001229421">
    <property type="component" value="Unassembled WGS sequence"/>
</dbReference>
<reference evidence="1" key="1">
    <citation type="journal article" date="2023" name="bioRxiv">
        <title>Improved chromosome-level genome assembly for marigold (Tagetes erecta).</title>
        <authorList>
            <person name="Jiang F."/>
            <person name="Yuan L."/>
            <person name="Wang S."/>
            <person name="Wang H."/>
            <person name="Xu D."/>
            <person name="Wang A."/>
            <person name="Fan W."/>
        </authorList>
    </citation>
    <scope>NUCLEOTIDE SEQUENCE</scope>
    <source>
        <strain evidence="1">WSJ</strain>
        <tissue evidence="1">Leaf</tissue>
    </source>
</reference>
<organism evidence="1 2">
    <name type="scientific">Tagetes erecta</name>
    <name type="common">African marigold</name>
    <dbReference type="NCBI Taxonomy" id="13708"/>
    <lineage>
        <taxon>Eukaryota</taxon>
        <taxon>Viridiplantae</taxon>
        <taxon>Streptophyta</taxon>
        <taxon>Embryophyta</taxon>
        <taxon>Tracheophyta</taxon>
        <taxon>Spermatophyta</taxon>
        <taxon>Magnoliopsida</taxon>
        <taxon>eudicotyledons</taxon>
        <taxon>Gunneridae</taxon>
        <taxon>Pentapetalae</taxon>
        <taxon>asterids</taxon>
        <taxon>campanulids</taxon>
        <taxon>Asterales</taxon>
        <taxon>Asteraceae</taxon>
        <taxon>Asteroideae</taxon>
        <taxon>Heliantheae alliance</taxon>
        <taxon>Tageteae</taxon>
        <taxon>Tagetes</taxon>
    </lineage>
</organism>
<evidence type="ECO:0000313" key="1">
    <source>
        <dbReference type="EMBL" id="KAK1434259.1"/>
    </source>
</evidence>
<dbReference type="EMBL" id="JAUHHV010000002">
    <property type="protein sequence ID" value="KAK1434259.1"/>
    <property type="molecule type" value="Genomic_DNA"/>
</dbReference>
<evidence type="ECO:0000313" key="2">
    <source>
        <dbReference type="Proteomes" id="UP001229421"/>
    </source>
</evidence>
<comment type="caution">
    <text evidence="1">The sequence shown here is derived from an EMBL/GenBank/DDBJ whole genome shotgun (WGS) entry which is preliminary data.</text>
</comment>
<dbReference type="AlphaFoldDB" id="A0AAD8L4T1"/>
<proteinExistence type="predicted"/>
<keyword evidence="2" id="KW-1185">Reference proteome</keyword>
<name>A0AAD8L4T1_TARER</name>
<protein>
    <submittedName>
        <fullName evidence="1">Uncharacterized protein</fullName>
    </submittedName>
</protein>
<sequence length="68" mass="8181">MYVYLHRFVAFHDIIFTFSPPSLQGGIFFLKENYSLNTTWCRPAQRALQVKHEVRKMKIRERETSFEA</sequence>